<evidence type="ECO:0000256" key="1">
    <source>
        <dbReference type="SAM" id="MobiDB-lite"/>
    </source>
</evidence>
<keyword evidence="4" id="KW-1185">Reference proteome</keyword>
<protein>
    <submittedName>
        <fullName evidence="3">Thermonuclease family protein</fullName>
    </submittedName>
</protein>
<dbReference type="Pfam" id="PF00565">
    <property type="entry name" value="SNase"/>
    <property type="match status" value="1"/>
</dbReference>
<sequence length="290" mass="31504">MLLLARLAALSIGIAVLVLFVLPALVSAPETDDGSGRSDVKIARNTTWDGNASDGRATASGEAGSQNTTSSWGERAPTPQSELSRADWRMPAPPAGAGASRLADASEEVKRFAAIEKGHAITIKPAGRKRFYRVIVQDAGTLKTGNHIIHLKGISVRDEDETCKDESGKEWPCGTRARAALTRLIRGRAVVCDLPPRGDRPEFAARCRIGETDLSLWMVERGWAKPDTENDDTLAKARDKAKQAQVGLWGGPGQFRSEPVYNEPVPIFEQEPIYDDDDPLYPGSEPIYDQ</sequence>
<dbReference type="InterPro" id="IPR035437">
    <property type="entry name" value="SNase_OB-fold_sf"/>
</dbReference>
<organism evidence="3 4">
    <name type="scientific">Methyloligella solikamskensis</name>
    <dbReference type="NCBI Taxonomy" id="1177756"/>
    <lineage>
        <taxon>Bacteria</taxon>
        <taxon>Pseudomonadati</taxon>
        <taxon>Pseudomonadota</taxon>
        <taxon>Alphaproteobacteria</taxon>
        <taxon>Hyphomicrobiales</taxon>
        <taxon>Hyphomicrobiaceae</taxon>
        <taxon>Methyloligella</taxon>
    </lineage>
</organism>
<dbReference type="RefSeq" id="WP_379091132.1">
    <property type="nucleotide sequence ID" value="NZ_JBHTJO010000002.1"/>
</dbReference>
<name>A0ABW3JFM6_9HYPH</name>
<feature type="domain" description="TNase-like" evidence="2">
    <location>
        <begin position="128"/>
        <end position="251"/>
    </location>
</feature>
<dbReference type="Gene3D" id="2.40.50.90">
    <property type="match status" value="1"/>
</dbReference>
<accession>A0ABW3JFM6</accession>
<evidence type="ECO:0000259" key="2">
    <source>
        <dbReference type="SMART" id="SM00318"/>
    </source>
</evidence>
<feature type="compositionally biased region" description="Polar residues" evidence="1">
    <location>
        <begin position="63"/>
        <end position="83"/>
    </location>
</feature>
<dbReference type="SMART" id="SM00318">
    <property type="entry name" value="SNc"/>
    <property type="match status" value="1"/>
</dbReference>
<feature type="region of interest" description="Disordered" evidence="1">
    <location>
        <begin position="244"/>
        <end position="290"/>
    </location>
</feature>
<dbReference type="InterPro" id="IPR016071">
    <property type="entry name" value="Staphylococal_nuclease_OB-fold"/>
</dbReference>
<dbReference type="Proteomes" id="UP001597102">
    <property type="component" value="Unassembled WGS sequence"/>
</dbReference>
<feature type="region of interest" description="Disordered" evidence="1">
    <location>
        <begin position="29"/>
        <end position="101"/>
    </location>
</feature>
<gene>
    <name evidence="3" type="ORF">ACFQ2F_14105</name>
</gene>
<proteinExistence type="predicted"/>
<dbReference type="SUPFAM" id="SSF50199">
    <property type="entry name" value="Staphylococcal nuclease"/>
    <property type="match status" value="1"/>
</dbReference>
<dbReference type="EMBL" id="JBHTJO010000002">
    <property type="protein sequence ID" value="MFD0988232.1"/>
    <property type="molecule type" value="Genomic_DNA"/>
</dbReference>
<reference evidence="4" key="1">
    <citation type="journal article" date="2019" name="Int. J. Syst. Evol. Microbiol.">
        <title>The Global Catalogue of Microorganisms (GCM) 10K type strain sequencing project: providing services to taxonomists for standard genome sequencing and annotation.</title>
        <authorList>
            <consortium name="The Broad Institute Genomics Platform"/>
            <consortium name="The Broad Institute Genome Sequencing Center for Infectious Disease"/>
            <person name="Wu L."/>
            <person name="Ma J."/>
        </authorList>
    </citation>
    <scope>NUCLEOTIDE SEQUENCE [LARGE SCALE GENOMIC DNA]</scope>
    <source>
        <strain evidence="4">CCUG 61697</strain>
    </source>
</reference>
<evidence type="ECO:0000313" key="3">
    <source>
        <dbReference type="EMBL" id="MFD0988232.1"/>
    </source>
</evidence>
<evidence type="ECO:0000313" key="4">
    <source>
        <dbReference type="Proteomes" id="UP001597102"/>
    </source>
</evidence>
<comment type="caution">
    <text evidence="3">The sequence shown here is derived from an EMBL/GenBank/DDBJ whole genome shotgun (WGS) entry which is preliminary data.</text>
</comment>